<dbReference type="OrthoDB" id="26679at2759"/>
<dbReference type="SMART" id="SM00584">
    <property type="entry name" value="TLDc"/>
    <property type="match status" value="1"/>
</dbReference>
<dbReference type="FunCoup" id="A0A151ZKE5">
    <property type="interactions" value="2"/>
</dbReference>
<evidence type="ECO:0000259" key="9">
    <source>
        <dbReference type="PROSITE" id="PS51886"/>
    </source>
</evidence>
<feature type="domain" description="Rab-GAP TBC" evidence="8">
    <location>
        <begin position="281"/>
        <end position="474"/>
    </location>
</feature>
<proteinExistence type="predicted"/>
<evidence type="ECO:0000313" key="11">
    <source>
        <dbReference type="Proteomes" id="UP000076078"/>
    </source>
</evidence>
<evidence type="ECO:0000256" key="6">
    <source>
        <dbReference type="ARBA" id="ARBA00034103"/>
    </source>
</evidence>
<protein>
    <submittedName>
        <fullName evidence="10">RabGAP/TBC domain-containing protein</fullName>
    </submittedName>
</protein>
<dbReference type="PANTHER" id="PTHR23354">
    <property type="entry name" value="NUCLEOLAR PROTEIN 7/ESTROGEN RECEPTOR COACTIVATOR-RELATED"/>
    <property type="match status" value="1"/>
</dbReference>
<name>A0A151ZKE5_TIELA</name>
<dbReference type="InParanoid" id="A0A151ZKE5"/>
<feature type="region of interest" description="Disordered" evidence="7">
    <location>
        <begin position="102"/>
        <end position="132"/>
    </location>
</feature>
<evidence type="ECO:0000256" key="4">
    <source>
        <dbReference type="ARBA" id="ARBA00023136"/>
    </source>
</evidence>
<dbReference type="STRING" id="361077.A0A151ZKE5"/>
<evidence type="ECO:0000256" key="7">
    <source>
        <dbReference type="SAM" id="MobiDB-lite"/>
    </source>
</evidence>
<dbReference type="Pfam" id="PF00566">
    <property type="entry name" value="RabGAP-TBC"/>
    <property type="match status" value="1"/>
</dbReference>
<keyword evidence="4" id="KW-0472">Membrane</keyword>
<evidence type="ECO:0000256" key="5">
    <source>
        <dbReference type="ARBA" id="ARBA00023329"/>
    </source>
</evidence>
<dbReference type="SUPFAM" id="SSF47923">
    <property type="entry name" value="Ypt/Rab-GAP domain of gyp1p"/>
    <property type="match status" value="2"/>
</dbReference>
<dbReference type="InterPro" id="IPR006571">
    <property type="entry name" value="TLDc_dom"/>
</dbReference>
<dbReference type="InterPro" id="IPR035969">
    <property type="entry name" value="Rab-GAP_TBC_sf"/>
</dbReference>
<dbReference type="Pfam" id="PF07534">
    <property type="entry name" value="TLD"/>
    <property type="match status" value="1"/>
</dbReference>
<dbReference type="InterPro" id="IPR000195">
    <property type="entry name" value="Rab-GAP-TBC_dom"/>
</dbReference>
<dbReference type="OMA" id="YRYCANI"/>
<comment type="subcellular location">
    <subcellularLocation>
        <location evidence="1">Cytoplasmic vesicle membrane</location>
    </subcellularLocation>
    <subcellularLocation>
        <location evidence="2">Endomembrane system</location>
        <topology evidence="2">Peripheral membrane protein</topology>
    </subcellularLocation>
    <subcellularLocation>
        <location evidence="6">Synapse</location>
    </subcellularLocation>
</comment>
<dbReference type="PROSITE" id="PS51886">
    <property type="entry name" value="TLDC"/>
    <property type="match status" value="1"/>
</dbReference>
<evidence type="ECO:0000313" key="10">
    <source>
        <dbReference type="EMBL" id="KYQ94360.1"/>
    </source>
</evidence>
<dbReference type="GO" id="GO:0030659">
    <property type="term" value="C:cytoplasmic vesicle membrane"/>
    <property type="evidence" value="ECO:0007669"/>
    <property type="project" value="UniProtKB-SubCell"/>
</dbReference>
<reference evidence="10 11" key="1">
    <citation type="submission" date="2015-12" db="EMBL/GenBank/DDBJ databases">
        <title>Dictyostelia acquired genes for synthesis and detection of signals that induce cell-type specialization by lateral gene transfer from prokaryotes.</title>
        <authorList>
            <person name="Gloeckner G."/>
            <person name="Schaap P."/>
        </authorList>
    </citation>
    <scope>NUCLEOTIDE SEQUENCE [LARGE SCALE GENOMIC DNA]</scope>
    <source>
        <strain evidence="10 11">TK</strain>
    </source>
</reference>
<feature type="compositionally biased region" description="Low complexity" evidence="7">
    <location>
        <begin position="102"/>
        <end position="126"/>
    </location>
</feature>
<organism evidence="10 11">
    <name type="scientific">Tieghemostelium lacteum</name>
    <name type="common">Slime mold</name>
    <name type="synonym">Dictyostelium lacteum</name>
    <dbReference type="NCBI Taxonomy" id="361077"/>
    <lineage>
        <taxon>Eukaryota</taxon>
        <taxon>Amoebozoa</taxon>
        <taxon>Evosea</taxon>
        <taxon>Eumycetozoa</taxon>
        <taxon>Dictyostelia</taxon>
        <taxon>Dictyosteliales</taxon>
        <taxon>Raperosteliaceae</taxon>
        <taxon>Tieghemostelium</taxon>
    </lineage>
</organism>
<dbReference type="EMBL" id="LODT01000022">
    <property type="protein sequence ID" value="KYQ94360.1"/>
    <property type="molecule type" value="Genomic_DNA"/>
</dbReference>
<gene>
    <name evidence="10" type="ORF">DLAC_04658</name>
</gene>
<sequence length="736" mass="83001">MNSKDQKEQPVKVKKKPITSSFEYNDLNSNNEKNVNSNQNITLVDTNVTGVRGRSHTVGSTTDSNYDFGIPPVFSKTVYNSEEDLNNNLLFSRSPIIGSNLSYDNSSSNNNNNNNKNKRQTSSSSSTTPLMGGNLSFGLPTLEILSSPITKPISQPIQIKTKNIGSNNSAGKSPVSESGGSVFLGFVTGGSQGKLSSPALSPGSFKPSPSMMLGSLSPSIFSQEPLQKRLSEGYMNEFYELDKDPKALEKEADELKTWLNVVIPTQSSLARKELKFIIRRGIPDEKRVQVWKTILGFDESNENVFEYKEAMYAAYGNNSKPKKIRNIPTFGGVLSPSDHYLTESGIEQVKHILSLVALNFPEIEYCPLIPDIVHILMIFMSEPSVYKILNILIESSKNSFYRYLNTNNTYCTAFILTFDTLIENHIPKLYKYMVNNLGIGSSKPFSEEWFSRLFVSFIPFPTVLRIFDIYLNEGFKVIYRVGLALLMIHKRTLMKCSSAEKFLGTLKNLNIQMNDSDQLIKKAFGIHLKRNQLNSIDAKQNIKLHDHPEPSIPIYYKPKVLTPSKIIEDESIYEVIWNWLPHRLCICDPRIIFSTNTHGFSLSQVYEICKGHYPVMVFIKSRTNVFGFFSGEELKPKDKYWGSSETFIFSLKPNIYVYKPILLDINNSTTDTKINSLYLQVGNDSLKVGSSEFGENAIYLDHELHGKSNSTETFANPPLNDSEQFESIVLEVIAFE</sequence>
<accession>A0A151ZKE5</accession>
<dbReference type="PANTHER" id="PTHR23354:SF129">
    <property type="entry name" value="RABGAP_TBC DOMAIN-CONTAINING PROTEIN"/>
    <property type="match status" value="1"/>
</dbReference>
<feature type="domain" description="TLDc" evidence="9">
    <location>
        <begin position="565"/>
        <end position="736"/>
    </location>
</feature>
<evidence type="ECO:0000259" key="8">
    <source>
        <dbReference type="PROSITE" id="PS50086"/>
    </source>
</evidence>
<keyword evidence="11" id="KW-1185">Reference proteome</keyword>
<evidence type="ECO:0000256" key="3">
    <source>
        <dbReference type="ARBA" id="ARBA00023018"/>
    </source>
</evidence>
<dbReference type="PROSITE" id="PS50086">
    <property type="entry name" value="TBC_RABGAP"/>
    <property type="match status" value="1"/>
</dbReference>
<dbReference type="Proteomes" id="UP000076078">
    <property type="component" value="Unassembled WGS sequence"/>
</dbReference>
<evidence type="ECO:0000256" key="2">
    <source>
        <dbReference type="ARBA" id="ARBA00004184"/>
    </source>
</evidence>
<keyword evidence="5" id="KW-0968">Cytoplasmic vesicle</keyword>
<dbReference type="AlphaFoldDB" id="A0A151ZKE5"/>
<dbReference type="Gene3D" id="1.10.472.80">
    <property type="entry name" value="Ypt/Rab-GAP domain of gyp1p, domain 3"/>
    <property type="match status" value="1"/>
</dbReference>
<evidence type="ECO:0000256" key="1">
    <source>
        <dbReference type="ARBA" id="ARBA00004156"/>
    </source>
</evidence>
<keyword evidence="3" id="KW-0770">Synapse</keyword>
<dbReference type="SMART" id="SM00164">
    <property type="entry name" value="TBC"/>
    <property type="match status" value="1"/>
</dbReference>
<dbReference type="GO" id="GO:0012505">
    <property type="term" value="C:endomembrane system"/>
    <property type="evidence" value="ECO:0007669"/>
    <property type="project" value="UniProtKB-SubCell"/>
</dbReference>
<comment type="caution">
    <text evidence="10">The sequence shown here is derived from an EMBL/GenBank/DDBJ whole genome shotgun (WGS) entry which is preliminary data.</text>
</comment>